<accession>A0A839EWG6</accession>
<keyword evidence="8 11" id="KW-0067">ATP-binding</keyword>
<gene>
    <name evidence="11" type="primary">nadD</name>
    <name evidence="13" type="ORF">FHW12_001164</name>
</gene>
<dbReference type="SUPFAM" id="SSF52374">
    <property type="entry name" value="Nucleotidylyl transferase"/>
    <property type="match status" value="1"/>
</dbReference>
<dbReference type="CDD" id="cd02165">
    <property type="entry name" value="NMNAT"/>
    <property type="match status" value="1"/>
</dbReference>
<dbReference type="GO" id="GO:0004515">
    <property type="term" value="F:nicotinate-nucleotide adenylyltransferase activity"/>
    <property type="evidence" value="ECO:0007669"/>
    <property type="project" value="UniProtKB-UniRule"/>
</dbReference>
<dbReference type="InterPro" id="IPR005248">
    <property type="entry name" value="NadD/NMNAT"/>
</dbReference>
<dbReference type="NCBIfam" id="TIGR00482">
    <property type="entry name" value="nicotinate (nicotinamide) nucleotide adenylyltransferase"/>
    <property type="match status" value="1"/>
</dbReference>
<dbReference type="InterPro" id="IPR014729">
    <property type="entry name" value="Rossmann-like_a/b/a_fold"/>
</dbReference>
<evidence type="ECO:0000256" key="2">
    <source>
        <dbReference type="ARBA" id="ARBA00005019"/>
    </source>
</evidence>
<keyword evidence="6 11" id="KW-0548">Nucleotidyltransferase</keyword>
<evidence type="ECO:0000256" key="7">
    <source>
        <dbReference type="ARBA" id="ARBA00022741"/>
    </source>
</evidence>
<evidence type="ECO:0000256" key="6">
    <source>
        <dbReference type="ARBA" id="ARBA00022695"/>
    </source>
</evidence>
<dbReference type="EMBL" id="JACGXL010000001">
    <property type="protein sequence ID" value="MBA8886973.1"/>
    <property type="molecule type" value="Genomic_DNA"/>
</dbReference>
<feature type="domain" description="Cytidyltransferase-like" evidence="12">
    <location>
        <begin position="7"/>
        <end position="184"/>
    </location>
</feature>
<dbReference type="EC" id="2.7.7.18" evidence="11"/>
<keyword evidence="4 11" id="KW-0662">Pyridine nucleotide biosynthesis</keyword>
<keyword evidence="5 11" id="KW-0808">Transferase</keyword>
<name>A0A839EWG6_9GAMM</name>
<dbReference type="Pfam" id="PF01467">
    <property type="entry name" value="CTP_transf_like"/>
    <property type="match status" value="1"/>
</dbReference>
<evidence type="ECO:0000256" key="9">
    <source>
        <dbReference type="ARBA" id="ARBA00023027"/>
    </source>
</evidence>
<evidence type="ECO:0000259" key="12">
    <source>
        <dbReference type="Pfam" id="PF01467"/>
    </source>
</evidence>
<comment type="caution">
    <text evidence="13">The sequence shown here is derived from an EMBL/GenBank/DDBJ whole genome shotgun (WGS) entry which is preliminary data.</text>
</comment>
<dbReference type="AlphaFoldDB" id="A0A839EWG6"/>
<organism evidence="13 14">
    <name type="scientific">Dokdonella fugitiva</name>
    <dbReference type="NCBI Taxonomy" id="328517"/>
    <lineage>
        <taxon>Bacteria</taxon>
        <taxon>Pseudomonadati</taxon>
        <taxon>Pseudomonadota</taxon>
        <taxon>Gammaproteobacteria</taxon>
        <taxon>Lysobacterales</taxon>
        <taxon>Rhodanobacteraceae</taxon>
        <taxon>Dokdonella</taxon>
    </lineage>
</organism>
<dbReference type="Gene3D" id="3.40.50.620">
    <property type="entry name" value="HUPs"/>
    <property type="match status" value="1"/>
</dbReference>
<dbReference type="GO" id="GO:0009435">
    <property type="term" value="P:NAD+ biosynthetic process"/>
    <property type="evidence" value="ECO:0007669"/>
    <property type="project" value="UniProtKB-UniRule"/>
</dbReference>
<evidence type="ECO:0000256" key="8">
    <source>
        <dbReference type="ARBA" id="ARBA00022840"/>
    </source>
</evidence>
<proteinExistence type="inferred from homology"/>
<dbReference type="PANTHER" id="PTHR39321:SF3">
    <property type="entry name" value="PHOSPHOPANTETHEINE ADENYLYLTRANSFERASE"/>
    <property type="match status" value="1"/>
</dbReference>
<protein>
    <recommendedName>
        <fullName evidence="11">Probable nicotinate-nucleotide adenylyltransferase</fullName>
        <ecNumber evidence="11">2.7.7.18</ecNumber>
    </recommendedName>
    <alternativeName>
        <fullName evidence="11">Deamido-NAD(+) diphosphorylase</fullName>
    </alternativeName>
    <alternativeName>
        <fullName evidence="11">Deamido-NAD(+) pyrophosphorylase</fullName>
    </alternativeName>
    <alternativeName>
        <fullName evidence="11">Nicotinate mononucleotide adenylyltransferase</fullName>
        <shortName evidence="11">NaMN adenylyltransferase</shortName>
    </alternativeName>
</protein>
<evidence type="ECO:0000256" key="11">
    <source>
        <dbReference type="HAMAP-Rule" id="MF_00244"/>
    </source>
</evidence>
<dbReference type="UniPathway" id="UPA00253">
    <property type="reaction ID" value="UER00332"/>
</dbReference>
<dbReference type="InterPro" id="IPR004821">
    <property type="entry name" value="Cyt_trans-like"/>
</dbReference>
<evidence type="ECO:0000256" key="1">
    <source>
        <dbReference type="ARBA" id="ARBA00002324"/>
    </source>
</evidence>
<keyword evidence="7 11" id="KW-0547">Nucleotide-binding</keyword>
<dbReference type="GO" id="GO:0005524">
    <property type="term" value="F:ATP binding"/>
    <property type="evidence" value="ECO:0007669"/>
    <property type="project" value="UniProtKB-KW"/>
</dbReference>
<evidence type="ECO:0000256" key="5">
    <source>
        <dbReference type="ARBA" id="ARBA00022679"/>
    </source>
</evidence>
<dbReference type="NCBIfam" id="TIGR00125">
    <property type="entry name" value="cyt_tran_rel"/>
    <property type="match status" value="1"/>
</dbReference>
<comment type="catalytic activity">
    <reaction evidence="10 11">
        <text>nicotinate beta-D-ribonucleotide + ATP + H(+) = deamido-NAD(+) + diphosphate</text>
        <dbReference type="Rhea" id="RHEA:22860"/>
        <dbReference type="ChEBI" id="CHEBI:15378"/>
        <dbReference type="ChEBI" id="CHEBI:30616"/>
        <dbReference type="ChEBI" id="CHEBI:33019"/>
        <dbReference type="ChEBI" id="CHEBI:57502"/>
        <dbReference type="ChEBI" id="CHEBI:58437"/>
        <dbReference type="EC" id="2.7.7.18"/>
    </reaction>
</comment>
<comment type="similarity">
    <text evidence="3 11">Belongs to the NadD family.</text>
</comment>
<evidence type="ECO:0000313" key="13">
    <source>
        <dbReference type="EMBL" id="MBA8886973.1"/>
    </source>
</evidence>
<dbReference type="Proteomes" id="UP000550401">
    <property type="component" value="Unassembled WGS sequence"/>
</dbReference>
<keyword evidence="14" id="KW-1185">Reference proteome</keyword>
<sequence length="214" mass="23257">MTRPLALFGGTFDPIHNAHLRVAWEAAEALDADVRLLPASVPPHRDQPRASAQQRAALVRAALAGQQRLVLDTRELQREGPSYTIDTLAEVRDEIGTERPLVLLVGADAFAGLTSWHRWRELFDVAHIGVLTRPGHEGGALPTELRTKIASRRCADAASLRESAAGRVLPIAVTPLEISASQVRALLAAGRDPRWLVPDALFANPDLLAPYREG</sequence>
<dbReference type="HAMAP" id="MF_00244">
    <property type="entry name" value="NaMN_adenylyltr"/>
    <property type="match status" value="1"/>
</dbReference>
<comment type="pathway">
    <text evidence="2 11">Cofactor biosynthesis; NAD(+) biosynthesis; deamido-NAD(+) from nicotinate D-ribonucleotide: step 1/1.</text>
</comment>
<evidence type="ECO:0000313" key="14">
    <source>
        <dbReference type="Proteomes" id="UP000550401"/>
    </source>
</evidence>
<evidence type="ECO:0000256" key="4">
    <source>
        <dbReference type="ARBA" id="ARBA00022642"/>
    </source>
</evidence>
<evidence type="ECO:0000256" key="10">
    <source>
        <dbReference type="ARBA" id="ARBA00048721"/>
    </source>
</evidence>
<dbReference type="NCBIfam" id="NF000839">
    <property type="entry name" value="PRK00071.1-1"/>
    <property type="match status" value="1"/>
</dbReference>
<reference evidence="13 14" key="1">
    <citation type="submission" date="2020-07" db="EMBL/GenBank/DDBJ databases">
        <title>Genomic Encyclopedia of Type Strains, Phase IV (KMG-V): Genome sequencing to study the core and pangenomes of soil and plant-associated prokaryotes.</title>
        <authorList>
            <person name="Whitman W."/>
        </authorList>
    </citation>
    <scope>NUCLEOTIDE SEQUENCE [LARGE SCALE GENOMIC DNA]</scope>
    <source>
        <strain evidence="13 14">RH2WT43</strain>
    </source>
</reference>
<dbReference type="RefSeq" id="WP_310735149.1">
    <property type="nucleotide sequence ID" value="NZ_JACGXL010000001.1"/>
</dbReference>
<comment type="function">
    <text evidence="1 11">Catalyzes the reversible adenylation of nicotinate mononucleotide (NaMN) to nicotinic acid adenine dinucleotide (NaAD).</text>
</comment>
<keyword evidence="9 11" id="KW-0520">NAD</keyword>
<evidence type="ECO:0000256" key="3">
    <source>
        <dbReference type="ARBA" id="ARBA00009014"/>
    </source>
</evidence>
<dbReference type="PANTHER" id="PTHR39321">
    <property type="entry name" value="NICOTINATE-NUCLEOTIDE ADENYLYLTRANSFERASE-RELATED"/>
    <property type="match status" value="1"/>
</dbReference>